<dbReference type="InterPro" id="IPR038508">
    <property type="entry name" value="ArfGAP_dom_sf"/>
</dbReference>
<proteinExistence type="predicted"/>
<evidence type="ECO:0000313" key="3">
    <source>
        <dbReference type="EMBL" id="OVA13880.1"/>
    </source>
</evidence>
<gene>
    <name evidence="3" type="ORF">BVC80_1789g25</name>
</gene>
<dbReference type="Gene3D" id="1.10.220.150">
    <property type="entry name" value="Arf GTPase activating protein"/>
    <property type="match status" value="1"/>
</dbReference>
<keyword evidence="4" id="KW-1185">Reference proteome</keyword>
<evidence type="ECO:0000256" key="1">
    <source>
        <dbReference type="SAM" id="MobiDB-lite"/>
    </source>
</evidence>
<feature type="region of interest" description="Disordered" evidence="1">
    <location>
        <begin position="226"/>
        <end position="245"/>
    </location>
</feature>
<dbReference type="FunCoup" id="A0A200QTV9">
    <property type="interactions" value="2095"/>
</dbReference>
<dbReference type="AlphaFoldDB" id="A0A200QTV9"/>
<organism evidence="3 4">
    <name type="scientific">Macleaya cordata</name>
    <name type="common">Five-seeded plume-poppy</name>
    <name type="synonym">Bocconia cordata</name>
    <dbReference type="NCBI Taxonomy" id="56857"/>
    <lineage>
        <taxon>Eukaryota</taxon>
        <taxon>Viridiplantae</taxon>
        <taxon>Streptophyta</taxon>
        <taxon>Embryophyta</taxon>
        <taxon>Tracheophyta</taxon>
        <taxon>Spermatophyta</taxon>
        <taxon>Magnoliopsida</taxon>
        <taxon>Ranunculales</taxon>
        <taxon>Papaveraceae</taxon>
        <taxon>Papaveroideae</taxon>
        <taxon>Macleaya</taxon>
    </lineage>
</organism>
<dbReference type="InParanoid" id="A0A200QTV9"/>
<feature type="region of interest" description="Disordered" evidence="1">
    <location>
        <begin position="88"/>
        <end position="121"/>
    </location>
</feature>
<comment type="caution">
    <text evidence="3">The sequence shown here is derived from an EMBL/GenBank/DDBJ whole genome shotgun (WGS) entry which is preliminary data.</text>
</comment>
<feature type="compositionally biased region" description="Basic and acidic residues" evidence="1">
    <location>
        <begin position="102"/>
        <end position="113"/>
    </location>
</feature>
<dbReference type="Pfam" id="PF01412">
    <property type="entry name" value="ArfGap"/>
    <property type="match status" value="1"/>
</dbReference>
<dbReference type="GO" id="GO:0005096">
    <property type="term" value="F:GTPase activator activity"/>
    <property type="evidence" value="ECO:0007669"/>
    <property type="project" value="InterPro"/>
</dbReference>
<dbReference type="InterPro" id="IPR001164">
    <property type="entry name" value="ArfGAP_dom"/>
</dbReference>
<reference evidence="3 4" key="1">
    <citation type="journal article" date="2017" name="Mol. Plant">
        <title>The Genome of Medicinal Plant Macleaya cordata Provides New Insights into Benzylisoquinoline Alkaloids Metabolism.</title>
        <authorList>
            <person name="Liu X."/>
            <person name="Liu Y."/>
            <person name="Huang P."/>
            <person name="Ma Y."/>
            <person name="Qing Z."/>
            <person name="Tang Q."/>
            <person name="Cao H."/>
            <person name="Cheng P."/>
            <person name="Zheng Y."/>
            <person name="Yuan Z."/>
            <person name="Zhou Y."/>
            <person name="Liu J."/>
            <person name="Tang Z."/>
            <person name="Zhuo Y."/>
            <person name="Zhang Y."/>
            <person name="Yu L."/>
            <person name="Huang J."/>
            <person name="Yang P."/>
            <person name="Peng Q."/>
            <person name="Zhang J."/>
            <person name="Jiang W."/>
            <person name="Zhang Z."/>
            <person name="Lin K."/>
            <person name="Ro D.K."/>
            <person name="Chen X."/>
            <person name="Xiong X."/>
            <person name="Shang Y."/>
            <person name="Huang S."/>
            <person name="Zeng J."/>
        </authorList>
    </citation>
    <scope>NUCLEOTIDE SEQUENCE [LARGE SCALE GENOMIC DNA]</scope>
    <source>
        <strain evidence="4">cv. BLH2017</strain>
        <tissue evidence="3">Root</tissue>
    </source>
</reference>
<dbReference type="Proteomes" id="UP000195402">
    <property type="component" value="Unassembled WGS sequence"/>
</dbReference>
<sequence length="694" mass="75389">MGQQIMMSLLYCILKNSSREFTHRVKSVSMAKFTSEEVNALQGGGNERAKEVYFKEWDPHRHSLPDSSNIRRLRDFIKHVYVDRRYTGEKSTDMPPRMKMGNQEDLRDNRDTYRGGSRTPTYEDTFERRFTERSFSSRQNDDRKYKYNYEERRNPGYVQEIHHGSRRNPVRFEVVDDRIRDDKFGSGRRFEVRGFPDGETKPNRHKSLDMSSLPVVRSVRDILGEDVPPLRVNGSPKANGGGVTHGSAVLQRTASSNSLGSNNVNSVELKTETLGSLIDFDVDPEPPHVAAVSPAQPTNAPGQSVTQSTTSPSVDGDNWASLDFSTQGKVSPIQDPSKANTLESVFFQLSAPATAPVGNMSMLPAASEFSPSFGGPPNNQPSNISLAQNAQGILATTTGQPSQDASQHSLFTATDSQSGAPKLIPSIGGAPSNQARHILWLVLDFYLIPVFSCSSLYCCFSRESSQLWNLSQGPLTSQSGQPASKPIQETSIGFALNPASVEAKSSERKALPEDLFTATYSSVPVTVPSWQAGPSFSPVPFGMQYPTAVPAGSSPHPSKSVNPFDLNSESTPVHAPMFPSMASLRGALPQMADPPGLLRTSSLGTPSSQWMVPQSSSYGSAVQSPSYASTVPTSAYMGQQITNNMSALGHQGTGYSGAEDVIFGTLNKDQQLLGIYSQPATPNYFTSLGGNPFG</sequence>
<feature type="region of interest" description="Disordered" evidence="1">
    <location>
        <begin position="278"/>
        <end position="336"/>
    </location>
</feature>
<dbReference type="OMA" id="SANNDNW"/>
<dbReference type="PANTHER" id="PTHR46085:SF3">
    <property type="entry name" value="ARF GTPASE ACTIVATING PROTEIN"/>
    <property type="match status" value="1"/>
</dbReference>
<protein>
    <submittedName>
        <fullName evidence="3">Arf GTPase activating protein</fullName>
    </submittedName>
</protein>
<dbReference type="SUPFAM" id="SSF57863">
    <property type="entry name" value="ArfGap/RecO-like zinc finger"/>
    <property type="match status" value="1"/>
</dbReference>
<evidence type="ECO:0000259" key="2">
    <source>
        <dbReference type="Pfam" id="PF01412"/>
    </source>
</evidence>
<accession>A0A200QTV9</accession>
<dbReference type="InterPro" id="IPR037278">
    <property type="entry name" value="ARFGAP/RecO"/>
</dbReference>
<evidence type="ECO:0000313" key="4">
    <source>
        <dbReference type="Proteomes" id="UP000195402"/>
    </source>
</evidence>
<feature type="region of interest" description="Disordered" evidence="1">
    <location>
        <begin position="397"/>
        <end position="417"/>
    </location>
</feature>
<name>A0A200QTV9_MACCD</name>
<dbReference type="PANTHER" id="PTHR46085">
    <property type="entry name" value="ARFGAP/RECO-RELATED"/>
    <property type="match status" value="1"/>
</dbReference>
<feature type="domain" description="Arf-GAP" evidence="2">
    <location>
        <begin position="22"/>
        <end position="87"/>
    </location>
</feature>
<feature type="compositionally biased region" description="Low complexity" evidence="1">
    <location>
        <begin position="303"/>
        <end position="314"/>
    </location>
</feature>
<dbReference type="EMBL" id="MVGT01001076">
    <property type="protein sequence ID" value="OVA13880.1"/>
    <property type="molecule type" value="Genomic_DNA"/>
</dbReference>
<dbReference type="OrthoDB" id="6036at2759"/>
<dbReference type="STRING" id="56857.A0A200QTV9"/>
<dbReference type="InterPro" id="IPR044820">
    <property type="entry name" value="AGD14-like"/>
</dbReference>